<dbReference type="Proteomes" id="UP001139263">
    <property type="component" value="Unassembled WGS sequence"/>
</dbReference>
<reference evidence="3" key="1">
    <citation type="submission" date="2022-03" db="EMBL/GenBank/DDBJ databases">
        <title>Draft Genome Sequence of Firmicute Strain S0AB, a Heterotrophic Iron/Sulfur-Oxidizing Extreme Acidophile.</title>
        <authorList>
            <person name="Vergara E."/>
            <person name="Pakostova E."/>
            <person name="Johnson D.B."/>
            <person name="Holmes D.S."/>
        </authorList>
    </citation>
    <scope>NUCLEOTIDE SEQUENCE</scope>
    <source>
        <strain evidence="3">S0AB</strain>
    </source>
</reference>
<gene>
    <name evidence="3" type="primary">fumC</name>
    <name evidence="3" type="ORF">MM817_01378</name>
</gene>
<dbReference type="PROSITE" id="PS00163">
    <property type="entry name" value="FUMARATE_LYASES"/>
    <property type="match status" value="1"/>
</dbReference>
<accession>A0A9X1V8A2</accession>
<dbReference type="PRINTS" id="PR00149">
    <property type="entry name" value="FUMRATELYASE"/>
</dbReference>
<keyword evidence="4" id="KW-1185">Reference proteome</keyword>
<dbReference type="InterPro" id="IPR000362">
    <property type="entry name" value="Fumarate_lyase_fam"/>
</dbReference>
<dbReference type="CDD" id="cd01596">
    <property type="entry name" value="Aspartase_like"/>
    <property type="match status" value="1"/>
</dbReference>
<dbReference type="InterPro" id="IPR020557">
    <property type="entry name" value="Fumarate_lyase_CS"/>
</dbReference>
<sequence>MEYRIEKDSMGEMKVPVDALYGASTARAVANFPISGKTLPRSFIQALGWIKIAAAQTNADLGLLSEEVATAIIDAAKQVLNGEHDQQFVVDVFQTGSGTSTNMNANEVIAHIARLASDEQIHPNDHVNMGQSSNDVIPTATHLAVKYQIEQHVVPALQQLKTALSAKAVLFHDILKSGRTHLQDAVPISVGQEFAAYAWQVEESIRRCTRAAKELGSLALGGTAVGTGVNTHPDFAQHAIAHIAKQSGMQLSESGNHVAAQASPDSVLDASGAFRQTATVLMKIANDIRWMASGPKAGIGELHLPAVQPGSSIMPGKINPVIAESLIMVCVQVIGNDATVAIAAQSSNFELHTMWPLLADRMLDSADILARAVTNFSMRLVDGITVSKERCEELLLHNASIATVLVPSLGYDRVAALVHHANETGEQIMHTIDGRDDVYRVGDEMIPKSWLIGPHK</sequence>
<dbReference type="AlphaFoldDB" id="A0A9X1V8A2"/>
<keyword evidence="1 3" id="KW-0456">Lyase</keyword>
<dbReference type="InterPro" id="IPR008948">
    <property type="entry name" value="L-Aspartase-like"/>
</dbReference>
<evidence type="ECO:0000313" key="4">
    <source>
        <dbReference type="Proteomes" id="UP001139263"/>
    </source>
</evidence>
<evidence type="ECO:0000256" key="1">
    <source>
        <dbReference type="ARBA" id="ARBA00023239"/>
    </source>
</evidence>
<dbReference type="Gene3D" id="1.20.200.10">
    <property type="entry name" value="Fumarase/aspartase (Central domain)"/>
    <property type="match status" value="1"/>
</dbReference>
<evidence type="ECO:0000259" key="2">
    <source>
        <dbReference type="Pfam" id="PF00206"/>
    </source>
</evidence>
<dbReference type="GO" id="GO:0005829">
    <property type="term" value="C:cytosol"/>
    <property type="evidence" value="ECO:0007669"/>
    <property type="project" value="TreeGrafter"/>
</dbReference>
<dbReference type="EMBL" id="JALBUF010000003">
    <property type="protein sequence ID" value="MCI0183108.1"/>
    <property type="molecule type" value="Genomic_DNA"/>
</dbReference>
<evidence type="ECO:0000313" key="3">
    <source>
        <dbReference type="EMBL" id="MCI0183108.1"/>
    </source>
</evidence>
<dbReference type="EC" id="4.2.1.2" evidence="3"/>
<dbReference type="Pfam" id="PF00206">
    <property type="entry name" value="Lyase_1"/>
    <property type="match status" value="1"/>
</dbReference>
<dbReference type="PANTHER" id="PTHR42696:SF2">
    <property type="entry name" value="ASPARTATE AMMONIA-LYASE"/>
    <property type="match status" value="1"/>
</dbReference>
<dbReference type="FunFam" id="1.10.275.10:FF:000001">
    <property type="entry name" value="Fumarate hydratase, mitochondrial"/>
    <property type="match status" value="1"/>
</dbReference>
<dbReference type="SUPFAM" id="SSF48557">
    <property type="entry name" value="L-aspartase-like"/>
    <property type="match status" value="1"/>
</dbReference>
<dbReference type="Gene3D" id="1.10.275.10">
    <property type="entry name" value="Fumarase/aspartase (N-terminal domain)"/>
    <property type="match status" value="1"/>
</dbReference>
<dbReference type="NCBIfam" id="NF008909">
    <property type="entry name" value="PRK12273.1"/>
    <property type="match status" value="1"/>
</dbReference>
<dbReference type="InterPro" id="IPR024083">
    <property type="entry name" value="Fumarase/histidase_N"/>
</dbReference>
<feature type="domain" description="Fumarate lyase N-terminal" evidence="2">
    <location>
        <begin position="11"/>
        <end position="335"/>
    </location>
</feature>
<dbReference type="RefSeq" id="WP_241712935.1">
    <property type="nucleotide sequence ID" value="NZ_JALBUF010000003.1"/>
</dbReference>
<dbReference type="InterPro" id="IPR022761">
    <property type="entry name" value="Fumarate_lyase_N"/>
</dbReference>
<organism evidence="3 4">
    <name type="scientific">Sulfoacidibacillus ferrooxidans</name>
    <dbReference type="NCBI Taxonomy" id="2005001"/>
    <lineage>
        <taxon>Bacteria</taxon>
        <taxon>Bacillati</taxon>
        <taxon>Bacillota</taxon>
        <taxon>Bacilli</taxon>
        <taxon>Bacillales</taxon>
        <taxon>Alicyclobacillaceae</taxon>
        <taxon>Sulfoacidibacillus</taxon>
    </lineage>
</organism>
<dbReference type="PANTHER" id="PTHR42696">
    <property type="entry name" value="ASPARTATE AMMONIA-LYASE"/>
    <property type="match status" value="1"/>
</dbReference>
<name>A0A9X1V8A2_9BACL</name>
<dbReference type="GO" id="GO:0006531">
    <property type="term" value="P:aspartate metabolic process"/>
    <property type="evidence" value="ECO:0007669"/>
    <property type="project" value="TreeGrafter"/>
</dbReference>
<dbReference type="GO" id="GO:0004333">
    <property type="term" value="F:fumarate hydratase activity"/>
    <property type="evidence" value="ECO:0007669"/>
    <property type="project" value="UniProtKB-EC"/>
</dbReference>
<dbReference type="GO" id="GO:0008797">
    <property type="term" value="F:aspartate ammonia-lyase activity"/>
    <property type="evidence" value="ECO:0007669"/>
    <property type="project" value="TreeGrafter"/>
</dbReference>
<comment type="caution">
    <text evidence="3">The sequence shown here is derived from an EMBL/GenBank/DDBJ whole genome shotgun (WGS) entry which is preliminary data.</text>
</comment>
<dbReference type="PRINTS" id="PR00145">
    <property type="entry name" value="ARGSUCLYASE"/>
</dbReference>
<proteinExistence type="predicted"/>
<dbReference type="FunFam" id="1.20.200.10:FF:000001">
    <property type="entry name" value="Fumarate hydratase, mitochondrial"/>
    <property type="match status" value="1"/>
</dbReference>
<dbReference type="InterPro" id="IPR051546">
    <property type="entry name" value="Aspartate_Ammonia-Lyase"/>
</dbReference>
<protein>
    <submittedName>
        <fullName evidence="3">Fumarate hydratase class II</fullName>
        <ecNumber evidence="3">4.2.1.2</ecNumber>
    </submittedName>
</protein>